<dbReference type="EMBL" id="JASBWR010000001">
    <property type="protein sequence ID" value="KAJ9113863.1"/>
    <property type="molecule type" value="Genomic_DNA"/>
</dbReference>
<evidence type="ECO:0000313" key="2">
    <source>
        <dbReference type="Proteomes" id="UP001241377"/>
    </source>
</evidence>
<name>A0ACC2WQX0_9TREE</name>
<evidence type="ECO:0000313" key="1">
    <source>
        <dbReference type="EMBL" id="KAJ9113863.1"/>
    </source>
</evidence>
<accession>A0ACC2WQX0</accession>
<comment type="caution">
    <text evidence="1">The sequence shown here is derived from an EMBL/GenBank/DDBJ whole genome shotgun (WGS) entry which is preliminary data.</text>
</comment>
<reference evidence="1" key="1">
    <citation type="submission" date="2023-04" db="EMBL/GenBank/DDBJ databases">
        <title>Draft Genome sequencing of Naganishia species isolated from polar environments using Oxford Nanopore Technology.</title>
        <authorList>
            <person name="Leo P."/>
            <person name="Venkateswaran K."/>
        </authorList>
    </citation>
    <scope>NUCLEOTIDE SEQUENCE</scope>
    <source>
        <strain evidence="1">MNA-CCFEE 5261</strain>
    </source>
</reference>
<dbReference type="Proteomes" id="UP001241377">
    <property type="component" value="Unassembled WGS sequence"/>
</dbReference>
<keyword evidence="2" id="KW-1185">Reference proteome</keyword>
<proteinExistence type="predicted"/>
<sequence>MSSALRQNQPGGRHQQQPDNDSPTLGRVVSPSARRTHSIPASQHARVVSATHHHQNQHPERPSIENERFVHQPPIIPANRAPSPQHYHTVIHTSPRISSLPITRGSNSPASSPSSPVLGARKPKAVPLASTATSSPLRKEHPLSKSDKENAPPLGMSEQEQQERTLHRPKSKLRLRLKLTPPHPIEVKMKDLTPTKAPLGISFLSSSTRSNHQKENRKVSHQQQTSVSTIRAYTPTKAATLTVAKDSPSPLNRNNARQKVPAHHFTTHFHAESPAPQDKRETDYVKEQEERERRTAGWFPPIKAIPRSRSAWNLRVDEGKATKRVEKDRGVQSPEGKFESNFDGRAGGEVEHPSMLSPFEVGSGTTTDVHAFWPSVLSSSSPATADYVQWSSSAASSTLVDHSQVYLKTAFEASQVSLSPFIPPEPAPEHKYFARQGVPPPHDALAVITAGHPNDSSSTVNLTLTVSDHSSSQSPSLGESASSPMEDQYPASFEARNKMNSQTQLSPESVTSSSPFTLDKSVRRYVGSSEDEMADTSATSALGQADNGNQAHLVTPQKSKLGRMPVRQADVSTPTKAGMLSPYTNGLKPISMDAVNAWSPSKAFAYTDEVTGAKQQVLDSETDDSTREEVLNDTYQLDESGDSSLSQVQGEWKSRSSGHESSHAGNPAECGLHESSTIQSSIDGQVRVHSSAQGHATPDKQGDSSLTSDYSAALDAAQYLTPQQPAHRKRSPNVRRKEKEANGDVSNDIFSVRSHRPNLLNRKEKLISVLSRSYPIRCCPTDINSFKRSDLVSPFAIL</sequence>
<protein>
    <submittedName>
        <fullName evidence="1">Uncharacterized protein</fullName>
    </submittedName>
</protein>
<organism evidence="1 2">
    <name type="scientific">Naganishia cerealis</name>
    <dbReference type="NCBI Taxonomy" id="610337"/>
    <lineage>
        <taxon>Eukaryota</taxon>
        <taxon>Fungi</taxon>
        <taxon>Dikarya</taxon>
        <taxon>Basidiomycota</taxon>
        <taxon>Agaricomycotina</taxon>
        <taxon>Tremellomycetes</taxon>
        <taxon>Filobasidiales</taxon>
        <taxon>Filobasidiaceae</taxon>
        <taxon>Naganishia</taxon>
    </lineage>
</organism>
<gene>
    <name evidence="1" type="ORF">QFC19_000056</name>
</gene>